<evidence type="ECO:0000256" key="1">
    <source>
        <dbReference type="ARBA" id="ARBA00007905"/>
    </source>
</evidence>
<dbReference type="Gene3D" id="3.20.20.100">
    <property type="entry name" value="NADP-dependent oxidoreductase domain"/>
    <property type="match status" value="2"/>
</dbReference>
<gene>
    <name evidence="4" type="ORF">KIL84_018008</name>
</gene>
<dbReference type="PROSITE" id="PS00062">
    <property type="entry name" value="ALDOKETO_REDUCTASE_2"/>
    <property type="match status" value="2"/>
</dbReference>
<dbReference type="FunFam" id="3.20.20.100:FF:000002">
    <property type="entry name" value="2,5-diketo-D-gluconic acid reductase A"/>
    <property type="match status" value="1"/>
</dbReference>
<dbReference type="InterPro" id="IPR036812">
    <property type="entry name" value="NAD(P)_OxRdtase_dom_sf"/>
</dbReference>
<proteinExistence type="inferred from homology"/>
<evidence type="ECO:0000256" key="2">
    <source>
        <dbReference type="ARBA" id="ARBA00023002"/>
    </source>
</evidence>
<dbReference type="EMBL" id="JAHDVG010000463">
    <property type="protein sequence ID" value="KAH1185259.1"/>
    <property type="molecule type" value="Genomic_DNA"/>
</dbReference>
<dbReference type="InterPro" id="IPR023210">
    <property type="entry name" value="NADP_OxRdtase_dom"/>
</dbReference>
<dbReference type="InterPro" id="IPR020471">
    <property type="entry name" value="AKR"/>
</dbReference>
<comment type="caution">
    <text evidence="4">The sequence shown here is derived from an EMBL/GenBank/DDBJ whole genome shotgun (WGS) entry which is preliminary data.</text>
</comment>
<dbReference type="PRINTS" id="PR00069">
    <property type="entry name" value="ALDKETRDTASE"/>
</dbReference>
<feature type="domain" description="NADP-dependent oxidoreductase" evidence="3">
    <location>
        <begin position="20"/>
        <end position="275"/>
    </location>
</feature>
<dbReference type="Proteomes" id="UP000827986">
    <property type="component" value="Unassembled WGS sequence"/>
</dbReference>
<evidence type="ECO:0000313" key="5">
    <source>
        <dbReference type="Proteomes" id="UP000827986"/>
    </source>
</evidence>
<keyword evidence="5" id="KW-1185">Reference proteome</keyword>
<accession>A0A9D3XPH6</accession>
<evidence type="ECO:0000259" key="3">
    <source>
        <dbReference type="Pfam" id="PF00248"/>
    </source>
</evidence>
<keyword evidence="2" id="KW-0560">Oxidoreductase</keyword>
<dbReference type="PANTHER" id="PTHR11732">
    <property type="entry name" value="ALDO/KETO REDUCTASE"/>
    <property type="match status" value="1"/>
</dbReference>
<name>A0A9D3XPH6_9SAUR</name>
<comment type="similarity">
    <text evidence="1">Belongs to the aldo/keto reductase family.</text>
</comment>
<sequence>MELDKDRCIKMNDGNKIPALGFGTYSSDAVQKGKCEEATKVAIEVGFRHIDGAFIYGIEEEVGRAIHEKIADGTVKREDIFYTGKLWSTFHRPELVRSCLEQSLKKLKFDYLDLFIIHNPMSLKAMEACKDAGLVKSIGVSNFNIRQLEMILNKPGLKYKPVLNQVECHPYLNQGKLLAFCKSKDILLEAYSVLGSQRDKNWVDQSTPVLLEDPVLGAIAKKYNRSPALVALRYQLQRGVVVLFKSFTRKRIEENFQVFDFQLSEEDMKTIDGMNKNRPYVHLEHSCWLIQQCCKVSEFSKESRKYCKEMELDKDRCIKMNDGNKIPALGFGTYSPDAVQKSKCEEATKVAIEVGFRHIDGAFVYGIEEEVGRAVHEKIADGTVKREDIFYTGKLWSTFHRPELVRSCLEQSLKKLKFDYLDLFIIHNPMSLKPGTDTLPKDENGKFIFDVVDLRQTWEAMEACKDAGLVKSIGVSNFNIRQLEMILNKPGLKYKPVLNQVECHPYLNQGKLLAFCKSKDILLEAYCVLGSQRDKMW</sequence>
<reference evidence="4" key="1">
    <citation type="submission" date="2021-09" db="EMBL/GenBank/DDBJ databases">
        <title>The genome of Mauremys mutica provides insights into the evolution of semi-aquatic lifestyle.</title>
        <authorList>
            <person name="Gong S."/>
            <person name="Gao Y."/>
        </authorList>
    </citation>
    <scope>NUCLEOTIDE SEQUENCE</scope>
    <source>
        <strain evidence="4">MM-2020</strain>
        <tissue evidence="4">Muscle</tissue>
    </source>
</reference>
<evidence type="ECO:0000313" key="4">
    <source>
        <dbReference type="EMBL" id="KAH1185259.1"/>
    </source>
</evidence>
<dbReference type="InterPro" id="IPR018170">
    <property type="entry name" value="Aldo/ket_reductase_CS"/>
</dbReference>
<dbReference type="Pfam" id="PF00248">
    <property type="entry name" value="Aldo_ket_red"/>
    <property type="match status" value="2"/>
</dbReference>
<dbReference type="AlphaFoldDB" id="A0A9D3XPH6"/>
<protein>
    <recommendedName>
        <fullName evidence="3">NADP-dependent oxidoreductase domain-containing protein</fullName>
    </recommendedName>
</protein>
<dbReference type="PROSITE" id="PS00798">
    <property type="entry name" value="ALDOKETO_REDUCTASE_1"/>
    <property type="match status" value="2"/>
</dbReference>
<dbReference type="GO" id="GO:0016616">
    <property type="term" value="F:oxidoreductase activity, acting on the CH-OH group of donors, NAD or NADP as acceptor"/>
    <property type="evidence" value="ECO:0007669"/>
    <property type="project" value="UniProtKB-ARBA"/>
</dbReference>
<dbReference type="SUPFAM" id="SSF51430">
    <property type="entry name" value="NAD(P)-linked oxidoreductase"/>
    <property type="match status" value="2"/>
</dbReference>
<feature type="domain" description="NADP-dependent oxidoreductase" evidence="3">
    <location>
        <begin position="329"/>
        <end position="531"/>
    </location>
</feature>
<organism evidence="4 5">
    <name type="scientific">Mauremys mutica</name>
    <name type="common">yellowpond turtle</name>
    <dbReference type="NCBI Taxonomy" id="74926"/>
    <lineage>
        <taxon>Eukaryota</taxon>
        <taxon>Metazoa</taxon>
        <taxon>Chordata</taxon>
        <taxon>Craniata</taxon>
        <taxon>Vertebrata</taxon>
        <taxon>Euteleostomi</taxon>
        <taxon>Archelosauria</taxon>
        <taxon>Testudinata</taxon>
        <taxon>Testudines</taxon>
        <taxon>Cryptodira</taxon>
        <taxon>Durocryptodira</taxon>
        <taxon>Testudinoidea</taxon>
        <taxon>Geoemydidae</taxon>
        <taxon>Geoemydinae</taxon>
        <taxon>Mauremys</taxon>
    </lineage>
</organism>